<keyword evidence="1" id="KW-0175">Coiled coil</keyword>
<protein>
    <submittedName>
        <fullName evidence="3">Uncharacterized protein</fullName>
    </submittedName>
</protein>
<gene>
    <name evidence="3" type="ORF">BJF93_01010</name>
</gene>
<organism evidence="3 4">
    <name type="scientific">Xaviernesmea oryzae</name>
    <dbReference type="NCBI Taxonomy" id="464029"/>
    <lineage>
        <taxon>Bacteria</taxon>
        <taxon>Pseudomonadati</taxon>
        <taxon>Pseudomonadota</taxon>
        <taxon>Alphaproteobacteria</taxon>
        <taxon>Hyphomicrobiales</taxon>
        <taxon>Rhizobiaceae</taxon>
        <taxon>Rhizobium/Agrobacterium group</taxon>
        <taxon>Xaviernesmea</taxon>
    </lineage>
</organism>
<keyword evidence="4" id="KW-1185">Reference proteome</keyword>
<feature type="region of interest" description="Disordered" evidence="2">
    <location>
        <begin position="130"/>
        <end position="155"/>
    </location>
</feature>
<evidence type="ECO:0000313" key="3">
    <source>
        <dbReference type="EMBL" id="OLP62063.1"/>
    </source>
</evidence>
<sequence length="324" mass="34347">MIEYALLFALGFLTAALLGLLLAPVIQRRIVYFAEKRLISTMPISPQEVRAQKDAARAEHAAEAARLSHKIQRERDRATAEMLKTAEAEQKLAQARARHDALEADVAELTARVEHLTQVIVAAEAELERLRPPADDLSDEQTPPPPDGNDTGTERADASFDAAKADAPAPATMPEAVGSDVPDAAMADRFTDLKERLGVFAPLRPLPFAAAKQTVAVAASTVIARADSEPGPDSAAATIIAPPSTDEIDAFINRLLEAANPEQDEALRAQLADLAARMVAATALEEGPSSPLPALLDAVDSDPPEGRLSLAGCARRLLAKDAEA</sequence>
<accession>A0A1Q9B221</accession>
<dbReference type="EMBL" id="MKIP01000028">
    <property type="protein sequence ID" value="OLP62063.1"/>
    <property type="molecule type" value="Genomic_DNA"/>
</dbReference>
<dbReference type="AlphaFoldDB" id="A0A1Q9B221"/>
<proteinExistence type="predicted"/>
<dbReference type="Proteomes" id="UP000186364">
    <property type="component" value="Unassembled WGS sequence"/>
</dbReference>
<evidence type="ECO:0000313" key="4">
    <source>
        <dbReference type="Proteomes" id="UP000186364"/>
    </source>
</evidence>
<reference evidence="3 4" key="1">
    <citation type="submission" date="2016-09" db="EMBL/GenBank/DDBJ databases">
        <title>Rhizobium sp. nov., a novel species isolated from the rice rhizosphere.</title>
        <authorList>
            <person name="Zhao J."/>
            <person name="Zhang X."/>
        </authorList>
    </citation>
    <scope>NUCLEOTIDE SEQUENCE [LARGE SCALE GENOMIC DNA]</scope>
    <source>
        <strain evidence="3 4">1.7048</strain>
    </source>
</reference>
<feature type="coiled-coil region" evidence="1">
    <location>
        <begin position="57"/>
        <end position="126"/>
    </location>
</feature>
<dbReference type="RefSeq" id="WP_075625823.1">
    <property type="nucleotide sequence ID" value="NZ_FOAM01000014.1"/>
</dbReference>
<name>A0A1Q9B221_9HYPH</name>
<evidence type="ECO:0000256" key="2">
    <source>
        <dbReference type="SAM" id="MobiDB-lite"/>
    </source>
</evidence>
<evidence type="ECO:0000256" key="1">
    <source>
        <dbReference type="SAM" id="Coils"/>
    </source>
</evidence>
<comment type="caution">
    <text evidence="3">The sequence shown here is derived from an EMBL/GenBank/DDBJ whole genome shotgun (WGS) entry which is preliminary data.</text>
</comment>
<dbReference type="OrthoDB" id="8304872at2"/>